<dbReference type="GeneID" id="8510486"/>
<evidence type="ECO:0000313" key="2">
    <source>
        <dbReference type="EMBL" id="OAT04579.1"/>
    </source>
</evidence>
<dbReference type="KEGG" id="bgh:BDBG_01106"/>
<dbReference type="VEuPathDB" id="FungiDB:BDBG_01106"/>
<dbReference type="Proteomes" id="UP000002038">
    <property type="component" value="Unassembled WGS sequence"/>
</dbReference>
<dbReference type="EMBL" id="GG657449">
    <property type="protein sequence ID" value="OAT04579.1"/>
    <property type="molecule type" value="Genomic_DNA"/>
</dbReference>
<dbReference type="OrthoDB" id="4182290at2759"/>
<reference evidence="3" key="1">
    <citation type="journal article" date="2015" name="PLoS Genet.">
        <title>The dynamic genome and transcriptome of the human fungal pathogen Blastomyces and close relative Emmonsia.</title>
        <authorList>
            <person name="Munoz J.F."/>
            <person name="Gauthier G.M."/>
            <person name="Desjardins C.A."/>
            <person name="Gallo J.E."/>
            <person name="Holder J."/>
            <person name="Sullivan T.D."/>
            <person name="Marty A.J."/>
            <person name="Carmen J.C."/>
            <person name="Chen Z."/>
            <person name="Ding L."/>
            <person name="Gujja S."/>
            <person name="Magrini V."/>
            <person name="Misas E."/>
            <person name="Mitreva M."/>
            <person name="Priest M."/>
            <person name="Saif S."/>
            <person name="Whiston E.A."/>
            <person name="Young S."/>
            <person name="Zeng Q."/>
            <person name="Goldman W.E."/>
            <person name="Mardis E.R."/>
            <person name="Taylor J.W."/>
            <person name="McEwen J.G."/>
            <person name="Clay O.K."/>
            <person name="Klein B.S."/>
            <person name="Cuomo C.A."/>
        </authorList>
    </citation>
    <scope>NUCLEOTIDE SEQUENCE [LARGE SCALE GENOMIC DNA]</scope>
    <source>
        <strain evidence="3">SLH14081</strain>
    </source>
</reference>
<accession>A0A179UBC4</accession>
<evidence type="ECO:0000313" key="3">
    <source>
        <dbReference type="Proteomes" id="UP000002038"/>
    </source>
</evidence>
<name>A0A179UBC4_BLAGS</name>
<sequence>MAERAQQQSSVESRDNISLSSTGSTRPTSPVQATLIWELTAHGSVHCEKSTAGEAICIILSTNSLNLQPSRPVLDWTQSIHTALADSRPIMPFQQMYKPLSQEEVAYIWKRLEEYTRQLSHNSREPCNPLGLQARKTVESSSDNIRNAHVERLLW</sequence>
<dbReference type="RefSeq" id="XP_031576254.1">
    <property type="nucleotide sequence ID" value="XM_031720188.1"/>
</dbReference>
<dbReference type="AlphaFoldDB" id="A0A179UBC4"/>
<evidence type="ECO:0000256" key="1">
    <source>
        <dbReference type="SAM" id="MobiDB-lite"/>
    </source>
</evidence>
<feature type="region of interest" description="Disordered" evidence="1">
    <location>
        <begin position="1"/>
        <end position="28"/>
    </location>
</feature>
<keyword evidence="3" id="KW-1185">Reference proteome</keyword>
<protein>
    <submittedName>
        <fullName evidence="2">Uncharacterized protein</fullName>
    </submittedName>
</protein>
<gene>
    <name evidence="2" type="ORF">BDBG_01106</name>
</gene>
<proteinExistence type="predicted"/>
<organism evidence="2 3">
    <name type="scientific">Blastomyces gilchristii (strain SLH14081)</name>
    <name type="common">Blastomyces dermatitidis</name>
    <dbReference type="NCBI Taxonomy" id="559298"/>
    <lineage>
        <taxon>Eukaryota</taxon>
        <taxon>Fungi</taxon>
        <taxon>Dikarya</taxon>
        <taxon>Ascomycota</taxon>
        <taxon>Pezizomycotina</taxon>
        <taxon>Eurotiomycetes</taxon>
        <taxon>Eurotiomycetidae</taxon>
        <taxon>Onygenales</taxon>
        <taxon>Ajellomycetaceae</taxon>
        <taxon>Blastomyces</taxon>
    </lineage>
</organism>